<keyword evidence="2" id="KW-1185">Reference proteome</keyword>
<evidence type="ECO:0000313" key="1">
    <source>
        <dbReference type="EMBL" id="MCP8967752.1"/>
    </source>
</evidence>
<dbReference type="Proteomes" id="UP001156102">
    <property type="component" value="Unassembled WGS sequence"/>
</dbReference>
<gene>
    <name evidence="1" type="ORF">NK662_04260</name>
</gene>
<dbReference type="AlphaFoldDB" id="A0AA42BNK2"/>
<comment type="caution">
    <text evidence="1">The sequence shown here is derived from an EMBL/GenBank/DDBJ whole genome shotgun (WGS) entry which is preliminary data.</text>
</comment>
<proteinExistence type="predicted"/>
<dbReference type="EMBL" id="JANCLT010000002">
    <property type="protein sequence ID" value="MCP8967752.1"/>
    <property type="molecule type" value="Genomic_DNA"/>
</dbReference>
<organism evidence="1 2">
    <name type="scientific">Ectobacillus ponti</name>
    <dbReference type="NCBI Taxonomy" id="2961894"/>
    <lineage>
        <taxon>Bacteria</taxon>
        <taxon>Bacillati</taxon>
        <taxon>Bacillota</taxon>
        <taxon>Bacilli</taxon>
        <taxon>Bacillales</taxon>
        <taxon>Bacillaceae</taxon>
        <taxon>Ectobacillus</taxon>
    </lineage>
</organism>
<evidence type="ECO:0000313" key="2">
    <source>
        <dbReference type="Proteomes" id="UP001156102"/>
    </source>
</evidence>
<name>A0AA42BNK2_9BACI</name>
<sequence length="64" mass="7376">MNTEPTQKKSAQPFDDGDLLLLSTLVANQIRRYERMSWQKDKGLQDVYKHLQGLEAKLKACRGL</sequence>
<protein>
    <submittedName>
        <fullName evidence="1">Uncharacterized protein</fullName>
    </submittedName>
</protein>
<dbReference type="RefSeq" id="WP_254757669.1">
    <property type="nucleotide sequence ID" value="NZ_JANCLT010000002.1"/>
</dbReference>
<accession>A0AA42BNK2</accession>
<reference evidence="1" key="1">
    <citation type="submission" date="2022-07" db="EMBL/GenBank/DDBJ databases">
        <authorList>
            <person name="Li W.-J."/>
            <person name="Deng Q.-Q."/>
        </authorList>
    </citation>
    <scope>NUCLEOTIDE SEQUENCE</scope>
    <source>
        <strain evidence="1">SYSU M60031</strain>
    </source>
</reference>